<keyword evidence="3" id="KW-0731">Sigma factor</keyword>
<dbReference type="GO" id="GO:0006352">
    <property type="term" value="P:DNA-templated transcription initiation"/>
    <property type="evidence" value="ECO:0007669"/>
    <property type="project" value="InterPro"/>
</dbReference>
<dbReference type="EMBL" id="WINI01000001">
    <property type="protein sequence ID" value="MQQ99119.1"/>
    <property type="molecule type" value="Genomic_DNA"/>
</dbReference>
<dbReference type="GO" id="GO:0003677">
    <property type="term" value="F:DNA binding"/>
    <property type="evidence" value="ECO:0007669"/>
    <property type="project" value="InterPro"/>
</dbReference>
<feature type="domain" description="RNA polymerase sigma factor 70 region 4 type 2" evidence="6">
    <location>
        <begin position="139"/>
        <end position="191"/>
    </location>
</feature>
<dbReference type="InterPro" id="IPR007627">
    <property type="entry name" value="RNA_pol_sigma70_r2"/>
</dbReference>
<evidence type="ECO:0000313" key="7">
    <source>
        <dbReference type="EMBL" id="MQQ99119.1"/>
    </source>
</evidence>
<dbReference type="InterPro" id="IPR036388">
    <property type="entry name" value="WH-like_DNA-bd_sf"/>
</dbReference>
<sequence>MTDQTKEERFQAIVLPHLNSAFNLARWLTGSHQDAEDVVQEAYLRAYTFFDSFNSHRSNASNGGEDGRPWLLAIVRNTFYTWYEQKQTRNAHTALFDEQSDDSYGHHNATGEDPNEFANVHQQANNDPENLLLQKDCEQQLQLALRTLPLEFREVMILRELEDLSYKQIAAIVDIPIGTVMSRLGRGRQLLAKKLIASGVSGVTTPVSVAAKRQEL</sequence>
<dbReference type="AlphaFoldDB" id="A0A843YJG5"/>
<accession>A0A843YJG5</accession>
<evidence type="ECO:0000256" key="1">
    <source>
        <dbReference type="ARBA" id="ARBA00010641"/>
    </source>
</evidence>
<proteinExistence type="inferred from homology"/>
<dbReference type="PANTHER" id="PTHR43133:SF25">
    <property type="entry name" value="RNA POLYMERASE SIGMA FACTOR RFAY-RELATED"/>
    <property type="match status" value="1"/>
</dbReference>
<dbReference type="SUPFAM" id="SSF88946">
    <property type="entry name" value="Sigma2 domain of RNA polymerase sigma factors"/>
    <property type="match status" value="1"/>
</dbReference>
<dbReference type="PANTHER" id="PTHR43133">
    <property type="entry name" value="RNA POLYMERASE ECF-TYPE SIGMA FACTO"/>
    <property type="match status" value="1"/>
</dbReference>
<evidence type="ECO:0000313" key="8">
    <source>
        <dbReference type="Proteomes" id="UP000451565"/>
    </source>
</evidence>
<keyword evidence="4" id="KW-0804">Transcription</keyword>
<evidence type="ECO:0000259" key="6">
    <source>
        <dbReference type="Pfam" id="PF08281"/>
    </source>
</evidence>
<dbReference type="OrthoDB" id="9797134at2"/>
<dbReference type="Gene3D" id="1.10.10.10">
    <property type="entry name" value="Winged helix-like DNA-binding domain superfamily/Winged helix DNA-binding domain"/>
    <property type="match status" value="1"/>
</dbReference>
<dbReference type="Gene3D" id="1.10.1740.10">
    <property type="match status" value="1"/>
</dbReference>
<dbReference type="InterPro" id="IPR039425">
    <property type="entry name" value="RNA_pol_sigma-70-like"/>
</dbReference>
<name>A0A843YJG5_9BURK</name>
<dbReference type="GO" id="GO:0016987">
    <property type="term" value="F:sigma factor activity"/>
    <property type="evidence" value="ECO:0007669"/>
    <property type="project" value="UniProtKB-KW"/>
</dbReference>
<dbReference type="InterPro" id="IPR013249">
    <property type="entry name" value="RNA_pol_sigma70_r4_t2"/>
</dbReference>
<dbReference type="InterPro" id="IPR013324">
    <property type="entry name" value="RNA_pol_sigma_r3/r4-like"/>
</dbReference>
<dbReference type="Pfam" id="PF04542">
    <property type="entry name" value="Sigma70_r2"/>
    <property type="match status" value="1"/>
</dbReference>
<dbReference type="SUPFAM" id="SSF88659">
    <property type="entry name" value="Sigma3 and sigma4 domains of RNA polymerase sigma factors"/>
    <property type="match status" value="1"/>
</dbReference>
<keyword evidence="8" id="KW-1185">Reference proteome</keyword>
<dbReference type="Proteomes" id="UP000451565">
    <property type="component" value="Unassembled WGS sequence"/>
</dbReference>
<dbReference type="InterPro" id="IPR013325">
    <property type="entry name" value="RNA_pol_sigma_r2"/>
</dbReference>
<keyword evidence="2" id="KW-0805">Transcription regulation</keyword>
<evidence type="ECO:0000256" key="2">
    <source>
        <dbReference type="ARBA" id="ARBA00023015"/>
    </source>
</evidence>
<dbReference type="Pfam" id="PF08281">
    <property type="entry name" value="Sigma70_r4_2"/>
    <property type="match status" value="1"/>
</dbReference>
<protein>
    <submittedName>
        <fullName evidence="7">Sigma-70 family RNA polymerase sigma factor</fullName>
    </submittedName>
</protein>
<dbReference type="CDD" id="cd06171">
    <property type="entry name" value="Sigma70_r4"/>
    <property type="match status" value="1"/>
</dbReference>
<organism evidence="7 8">
    <name type="scientific">Glaciimonas soli</name>
    <dbReference type="NCBI Taxonomy" id="2590999"/>
    <lineage>
        <taxon>Bacteria</taxon>
        <taxon>Pseudomonadati</taxon>
        <taxon>Pseudomonadota</taxon>
        <taxon>Betaproteobacteria</taxon>
        <taxon>Burkholderiales</taxon>
        <taxon>Oxalobacteraceae</taxon>
        <taxon>Glaciimonas</taxon>
    </lineage>
</organism>
<evidence type="ECO:0000256" key="4">
    <source>
        <dbReference type="ARBA" id="ARBA00023163"/>
    </source>
</evidence>
<gene>
    <name evidence="7" type="ORF">GEV47_00275</name>
</gene>
<feature type="domain" description="RNA polymerase sigma-70 region 2" evidence="5">
    <location>
        <begin position="16"/>
        <end position="87"/>
    </location>
</feature>
<comment type="caution">
    <text evidence="7">The sequence shown here is derived from an EMBL/GenBank/DDBJ whole genome shotgun (WGS) entry which is preliminary data.</text>
</comment>
<evidence type="ECO:0000256" key="3">
    <source>
        <dbReference type="ARBA" id="ARBA00023082"/>
    </source>
</evidence>
<dbReference type="InterPro" id="IPR014284">
    <property type="entry name" value="RNA_pol_sigma-70_dom"/>
</dbReference>
<evidence type="ECO:0000259" key="5">
    <source>
        <dbReference type="Pfam" id="PF04542"/>
    </source>
</evidence>
<reference evidence="7 8" key="1">
    <citation type="submission" date="2019-10" db="EMBL/GenBank/DDBJ databases">
        <title>Glaciimonas soli sp. nov., a psychrophilic bacterium isolated from the forest soil of a high elevation mountain in Taiwan.</title>
        <authorList>
            <person name="Wang L.-T."/>
            <person name="Shieh W.Y."/>
        </authorList>
    </citation>
    <scope>NUCLEOTIDE SEQUENCE [LARGE SCALE GENOMIC DNA]</scope>
    <source>
        <strain evidence="7 8">GS1</strain>
    </source>
</reference>
<comment type="similarity">
    <text evidence="1">Belongs to the sigma-70 factor family. ECF subfamily.</text>
</comment>
<dbReference type="NCBIfam" id="TIGR02937">
    <property type="entry name" value="sigma70-ECF"/>
    <property type="match status" value="1"/>
</dbReference>